<accession>A0ACC5R3C6</accession>
<keyword evidence="2" id="KW-1185">Reference proteome</keyword>
<evidence type="ECO:0000313" key="2">
    <source>
        <dbReference type="Proteomes" id="UP000616151"/>
    </source>
</evidence>
<organism evidence="1 2">
    <name type="scientific">Taklimakanibacter albus</name>
    <dbReference type="NCBI Taxonomy" id="2800327"/>
    <lineage>
        <taxon>Bacteria</taxon>
        <taxon>Pseudomonadati</taxon>
        <taxon>Pseudomonadota</taxon>
        <taxon>Alphaproteobacteria</taxon>
        <taxon>Hyphomicrobiales</taxon>
        <taxon>Aestuariivirgaceae</taxon>
        <taxon>Taklimakanibacter</taxon>
    </lineage>
</organism>
<protein>
    <submittedName>
        <fullName evidence="1">Polysaccharide deacetylase family protein</fullName>
    </submittedName>
</protein>
<evidence type="ECO:0000313" key="1">
    <source>
        <dbReference type="EMBL" id="MBK1867154.1"/>
    </source>
</evidence>
<proteinExistence type="predicted"/>
<dbReference type="Proteomes" id="UP000616151">
    <property type="component" value="Unassembled WGS sequence"/>
</dbReference>
<name>A0ACC5R3C6_9HYPH</name>
<dbReference type="EMBL" id="JAENHL010000007">
    <property type="protein sequence ID" value="MBK1867154.1"/>
    <property type="molecule type" value="Genomic_DNA"/>
</dbReference>
<gene>
    <name evidence="1" type="ORF">JHL16_12430</name>
</gene>
<sequence length="279" mass="31278">MQDGSYQELIDELEEWRSSGLTPRLWLRDDDVTAPSAELDMLLALTQDHAIPVVLAAIPKPASEALRARLEDIDAVRIATHGWSHDNHAPDGEYKQELGLYRGLNIVVEELTRGVTKLRQLFGEKLSALLVPPWNNIDDRLLPHLNGIGFQAVSVLGSRLTNKRTTDLAVTNVHLDIIDWETLRCHDEARLVKELSRELRKKREGDKGPIGILTHHLVHDDAAWQFLVRLFEVTQKREGCRWIDGDELMQSAIARAAKPVTPEATSAPSTGQEESPVAH</sequence>
<comment type="caution">
    <text evidence="1">The sequence shown here is derived from an EMBL/GenBank/DDBJ whole genome shotgun (WGS) entry which is preliminary data.</text>
</comment>
<reference evidence="1" key="1">
    <citation type="submission" date="2021-01" db="EMBL/GenBank/DDBJ databases">
        <authorList>
            <person name="Sun Q."/>
        </authorList>
    </citation>
    <scope>NUCLEOTIDE SEQUENCE</scope>
    <source>
        <strain evidence="1">YIM B02566</strain>
    </source>
</reference>